<evidence type="ECO:0000313" key="2">
    <source>
        <dbReference type="Proteomes" id="UP001049176"/>
    </source>
</evidence>
<name>A0A9P7RRC7_9AGAR</name>
<sequence>MFKKASHLNFGTANLSIVHGNQNVNTYYLQHAHQVPGPGEEEWKVKLYREYDRIPAGRIKILETLTENEVWREKYEDDSVNVSWDERWVGLRAKRTAHLACLVQGVKESLPFLSITYTGPDAQKVFKRDCLIYSRNRYGNVVQLRGFNDSDIPMVLFHDVQHIQRRHKSSTALECYLTLQACIAMRNLPEWCPTEWESYDCDNVWIQPRNGRISFGPEGPWPDFFHVDAKPEWQLESWSDIPVLHPATYNADCITGYLIKYCPDQVFLDVLAYAGTLTSMHPKIEDCPRHICHVWYHSSGRPFARFRSRWTRKVIFSEHLHPITMEDGRRRFSINSATARLQMQGKLLSFFGYEIDMPWRQQFLAWLSQARSIFSTLNIPKGEWADYQLMHSIDLHLHFEFSDYEVEDDFDSAPTVVDNHQTDDCYLFLHPPPCFPDGFRDIHAWRKDFYYYSLDPDGKSVMTEYQRLSFRLPSIVPAVLVSTRSWDADAYDLLSAWQKKKGFDPTTTDFARSLGYPSMEVMYSDVDDQRFDDLTEDTDSTSYTDCVVAGDDGSMDLDLPTPYSHLQPGTSSVFEDVEMMADVTLSTDTDMEVD</sequence>
<evidence type="ECO:0000313" key="1">
    <source>
        <dbReference type="EMBL" id="KAG7087983.1"/>
    </source>
</evidence>
<proteinExistence type="predicted"/>
<gene>
    <name evidence="1" type="ORF">E1B28_012023</name>
</gene>
<accession>A0A9P7RRC7</accession>
<dbReference type="Proteomes" id="UP001049176">
    <property type="component" value="Chromosome 8"/>
</dbReference>
<dbReference type="EMBL" id="CM032188">
    <property type="protein sequence ID" value="KAG7087983.1"/>
    <property type="molecule type" value="Genomic_DNA"/>
</dbReference>
<protein>
    <submittedName>
        <fullName evidence="1">Uncharacterized protein</fullName>
    </submittedName>
</protein>
<reference evidence="1" key="1">
    <citation type="journal article" date="2021" name="Genome Biol. Evol.">
        <title>The assembled and annotated genome of the fairy-ring fungus Marasmius oreades.</title>
        <authorList>
            <person name="Hiltunen M."/>
            <person name="Ament-Velasquez S.L."/>
            <person name="Johannesson H."/>
        </authorList>
    </citation>
    <scope>NUCLEOTIDE SEQUENCE</scope>
    <source>
        <strain evidence="1">03SP1</strain>
    </source>
</reference>
<keyword evidence="2" id="KW-1185">Reference proteome</keyword>
<dbReference type="GeneID" id="66081098"/>
<organism evidence="1 2">
    <name type="scientific">Marasmius oreades</name>
    <name type="common">fairy-ring Marasmius</name>
    <dbReference type="NCBI Taxonomy" id="181124"/>
    <lineage>
        <taxon>Eukaryota</taxon>
        <taxon>Fungi</taxon>
        <taxon>Dikarya</taxon>
        <taxon>Basidiomycota</taxon>
        <taxon>Agaricomycotina</taxon>
        <taxon>Agaricomycetes</taxon>
        <taxon>Agaricomycetidae</taxon>
        <taxon>Agaricales</taxon>
        <taxon>Marasmiineae</taxon>
        <taxon>Marasmiaceae</taxon>
        <taxon>Marasmius</taxon>
    </lineage>
</organism>
<dbReference type="KEGG" id="more:E1B28_012023"/>
<dbReference type="AlphaFoldDB" id="A0A9P7RRC7"/>
<comment type="caution">
    <text evidence="1">The sequence shown here is derived from an EMBL/GenBank/DDBJ whole genome shotgun (WGS) entry which is preliminary data.</text>
</comment>
<dbReference type="RefSeq" id="XP_043004454.1">
    <property type="nucleotide sequence ID" value="XM_043157088.1"/>
</dbReference>